<keyword evidence="2" id="KW-0547">Nucleotide-binding</keyword>
<dbReference type="GO" id="GO:0016887">
    <property type="term" value="F:ATP hydrolysis activity"/>
    <property type="evidence" value="ECO:0007669"/>
    <property type="project" value="InterPro"/>
</dbReference>
<name>A0A2U2IYV8_9SPHN</name>
<comment type="caution">
    <text evidence="2">The sequence shown here is derived from an EMBL/GenBank/DDBJ whole genome shotgun (WGS) entry which is preliminary data.</text>
</comment>
<dbReference type="PANTHER" id="PTHR42759:SF1">
    <property type="entry name" value="MAGNESIUM-CHELATASE SUBUNIT CHLD"/>
    <property type="match status" value="1"/>
</dbReference>
<dbReference type="SUPFAM" id="SSF52540">
    <property type="entry name" value="P-loop containing nucleoside triphosphate hydrolases"/>
    <property type="match status" value="1"/>
</dbReference>
<dbReference type="OrthoDB" id="9783370at2"/>
<proteinExistence type="predicted"/>
<keyword evidence="3" id="KW-1185">Reference proteome</keyword>
<evidence type="ECO:0000259" key="1">
    <source>
        <dbReference type="SMART" id="SM00382"/>
    </source>
</evidence>
<dbReference type="Proteomes" id="UP000245916">
    <property type="component" value="Unassembled WGS sequence"/>
</dbReference>
<protein>
    <submittedName>
        <fullName evidence="2">ATP-binding protein</fullName>
    </submittedName>
</protein>
<dbReference type="GO" id="GO:0005524">
    <property type="term" value="F:ATP binding"/>
    <property type="evidence" value="ECO:0007669"/>
    <property type="project" value="UniProtKB-KW"/>
</dbReference>
<dbReference type="AlphaFoldDB" id="A0A2U2IYV8"/>
<sequence length="280" mass="31785">MRFEGTKSYVATEDLKVAVNAAVALRRPLLVKGEPGTGKTVLAHEIAAAVGAPLIEWHVKSTTKAHQGLYEYDAVARLRDGQLGDERVHDISNYIKRGKLWEAFTSPKLPVLLIDEIDKADIEFPNDLLQELDRMEFHVYETGETVKATERPIVVITSNNEKELPDAFLRRCFFHYIAFPDRQTMQAIVDVHFPGIQKMLVQKAMDIFYEVREVPGLKKKPSTSELIDWLKLLLHEDMPLDILQSRDPKSAIPPLHGALLKNEADVMLFERLAFMSRRGA</sequence>
<feature type="domain" description="AAA+ ATPase" evidence="1">
    <location>
        <begin position="25"/>
        <end position="184"/>
    </location>
</feature>
<dbReference type="Pfam" id="PF00004">
    <property type="entry name" value="AAA"/>
    <property type="match status" value="1"/>
</dbReference>
<dbReference type="CDD" id="cd00009">
    <property type="entry name" value="AAA"/>
    <property type="match status" value="1"/>
</dbReference>
<dbReference type="InterPro" id="IPR003593">
    <property type="entry name" value="AAA+_ATPase"/>
</dbReference>
<dbReference type="EMBL" id="QFFF01000002">
    <property type="protein sequence ID" value="PWG01269.1"/>
    <property type="molecule type" value="Genomic_DNA"/>
</dbReference>
<dbReference type="InterPro" id="IPR027417">
    <property type="entry name" value="P-loop_NTPase"/>
</dbReference>
<keyword evidence="2" id="KW-0067">ATP-binding</keyword>
<dbReference type="SMART" id="SM00382">
    <property type="entry name" value="AAA"/>
    <property type="match status" value="1"/>
</dbReference>
<organism evidence="2 3">
    <name type="scientific">Allosphingosinicella humi</name>
    <dbReference type="NCBI Taxonomy" id="2068657"/>
    <lineage>
        <taxon>Bacteria</taxon>
        <taxon>Pseudomonadati</taxon>
        <taxon>Pseudomonadota</taxon>
        <taxon>Alphaproteobacteria</taxon>
        <taxon>Sphingomonadales</taxon>
        <taxon>Sphingomonadaceae</taxon>
        <taxon>Allosphingosinicella</taxon>
    </lineage>
</organism>
<gene>
    <name evidence="2" type="ORF">DF286_14155</name>
</gene>
<dbReference type="InterPro" id="IPR050764">
    <property type="entry name" value="CbbQ/NirQ/NorQ/GpvN"/>
</dbReference>
<dbReference type="Gene3D" id="3.40.50.300">
    <property type="entry name" value="P-loop containing nucleotide triphosphate hydrolases"/>
    <property type="match status" value="1"/>
</dbReference>
<reference evidence="2 3" key="1">
    <citation type="submission" date="2018-05" db="EMBL/GenBank/DDBJ databases">
        <title>Genome of Sphingosinicella humi QZX222.</title>
        <authorList>
            <person name="Qiao Z."/>
            <person name="Wang G."/>
        </authorList>
    </citation>
    <scope>NUCLEOTIDE SEQUENCE [LARGE SCALE GENOMIC DNA]</scope>
    <source>
        <strain evidence="2 3">QZX222</strain>
    </source>
</reference>
<dbReference type="InterPro" id="IPR003959">
    <property type="entry name" value="ATPase_AAA_core"/>
</dbReference>
<accession>A0A2U2IYV8</accession>
<evidence type="ECO:0000313" key="2">
    <source>
        <dbReference type="EMBL" id="PWG01269.1"/>
    </source>
</evidence>
<dbReference type="RefSeq" id="WP_109272331.1">
    <property type="nucleotide sequence ID" value="NZ_QFFF01000002.1"/>
</dbReference>
<evidence type="ECO:0000313" key="3">
    <source>
        <dbReference type="Proteomes" id="UP000245916"/>
    </source>
</evidence>
<dbReference type="PANTHER" id="PTHR42759">
    <property type="entry name" value="MOXR FAMILY PROTEIN"/>
    <property type="match status" value="1"/>
</dbReference>